<name>A0A0S2DKG3_LYSEN</name>
<evidence type="ECO:0000256" key="2">
    <source>
        <dbReference type="ARBA" id="ARBA00019403"/>
    </source>
</evidence>
<comment type="similarity">
    <text evidence="1">Belongs to the uracil-DNA glycosylase (UDG) superfamily. Type 4 (UDGa) family.</text>
</comment>
<feature type="domain" description="Uracil-DNA glycosylase-like" evidence="10">
    <location>
        <begin position="41"/>
        <end position="200"/>
    </location>
</feature>
<dbReference type="Proteomes" id="UP000061569">
    <property type="component" value="Chromosome"/>
</dbReference>
<keyword evidence="8" id="KW-0411">Iron-sulfur</keyword>
<keyword evidence="11" id="KW-0326">Glycosidase</keyword>
<keyword evidence="5" id="KW-0227">DNA damage</keyword>
<evidence type="ECO:0000256" key="5">
    <source>
        <dbReference type="ARBA" id="ARBA00022763"/>
    </source>
</evidence>
<evidence type="ECO:0000256" key="8">
    <source>
        <dbReference type="ARBA" id="ARBA00023014"/>
    </source>
</evidence>
<keyword evidence="6 11" id="KW-0378">Hydrolase</keyword>
<proteinExistence type="inferred from homology"/>
<dbReference type="STRING" id="69.GLE_3706"/>
<dbReference type="PANTHER" id="PTHR33693:SF9">
    <property type="entry name" value="TYPE-4 URACIL-DNA GLYCOSYLASE"/>
    <property type="match status" value="1"/>
</dbReference>
<dbReference type="Pfam" id="PF03167">
    <property type="entry name" value="UDG"/>
    <property type="match status" value="1"/>
</dbReference>
<dbReference type="GO" id="GO:0051539">
    <property type="term" value="F:4 iron, 4 sulfur cluster binding"/>
    <property type="evidence" value="ECO:0007669"/>
    <property type="project" value="UniProtKB-KW"/>
</dbReference>
<dbReference type="InterPro" id="IPR005122">
    <property type="entry name" value="Uracil-DNA_glycosylase-like"/>
</dbReference>
<organism evidence="11 12">
    <name type="scientific">Lysobacter enzymogenes</name>
    <dbReference type="NCBI Taxonomy" id="69"/>
    <lineage>
        <taxon>Bacteria</taxon>
        <taxon>Pseudomonadati</taxon>
        <taxon>Pseudomonadota</taxon>
        <taxon>Gammaproteobacteria</taxon>
        <taxon>Lysobacterales</taxon>
        <taxon>Lysobacteraceae</taxon>
        <taxon>Lysobacter</taxon>
    </lineage>
</organism>
<accession>A0A0S2DKG3</accession>
<protein>
    <recommendedName>
        <fullName evidence="2">Type-4 uracil-DNA glycosylase</fullName>
    </recommendedName>
</protein>
<keyword evidence="7" id="KW-0408">Iron</keyword>
<dbReference type="PANTHER" id="PTHR33693">
    <property type="entry name" value="TYPE-5 URACIL-DNA GLYCOSYLASE"/>
    <property type="match status" value="1"/>
</dbReference>
<dbReference type="SMART" id="SM00987">
    <property type="entry name" value="UreE_C"/>
    <property type="match status" value="1"/>
</dbReference>
<keyword evidence="9" id="KW-0234">DNA repair</keyword>
<keyword evidence="3" id="KW-0004">4Fe-4S</keyword>
<dbReference type="SMART" id="SM00986">
    <property type="entry name" value="UDG"/>
    <property type="match status" value="1"/>
</dbReference>
<dbReference type="GO" id="GO:0046872">
    <property type="term" value="F:metal ion binding"/>
    <property type="evidence" value="ECO:0007669"/>
    <property type="project" value="UniProtKB-KW"/>
</dbReference>
<dbReference type="CDD" id="cd10030">
    <property type="entry name" value="UDG-F4_TTUDGA_SPO1dp_like"/>
    <property type="match status" value="1"/>
</dbReference>
<evidence type="ECO:0000256" key="7">
    <source>
        <dbReference type="ARBA" id="ARBA00023004"/>
    </source>
</evidence>
<dbReference type="AlphaFoldDB" id="A0A0S2DKG3"/>
<gene>
    <name evidence="11" type="ORF">GLE_3706</name>
</gene>
<dbReference type="InterPro" id="IPR036895">
    <property type="entry name" value="Uracil-DNA_glycosylase-like_sf"/>
</dbReference>
<dbReference type="SUPFAM" id="SSF52141">
    <property type="entry name" value="Uracil-DNA glycosylase-like"/>
    <property type="match status" value="1"/>
</dbReference>
<evidence type="ECO:0000313" key="11">
    <source>
        <dbReference type="EMBL" id="ALN59050.1"/>
    </source>
</evidence>
<evidence type="ECO:0000256" key="3">
    <source>
        <dbReference type="ARBA" id="ARBA00022485"/>
    </source>
</evidence>
<dbReference type="Gene3D" id="3.40.470.10">
    <property type="entry name" value="Uracil-DNA glycosylase-like domain"/>
    <property type="match status" value="1"/>
</dbReference>
<keyword evidence="4" id="KW-0479">Metal-binding</keyword>
<evidence type="ECO:0000259" key="10">
    <source>
        <dbReference type="SMART" id="SM00986"/>
    </source>
</evidence>
<dbReference type="GO" id="GO:0006281">
    <property type="term" value="P:DNA repair"/>
    <property type="evidence" value="ECO:0007669"/>
    <property type="project" value="UniProtKB-KW"/>
</dbReference>
<evidence type="ECO:0000256" key="9">
    <source>
        <dbReference type="ARBA" id="ARBA00023204"/>
    </source>
</evidence>
<dbReference type="InterPro" id="IPR051536">
    <property type="entry name" value="UDG_Type-4/5"/>
</dbReference>
<evidence type="ECO:0000256" key="1">
    <source>
        <dbReference type="ARBA" id="ARBA00006521"/>
    </source>
</evidence>
<dbReference type="EMBL" id="CP013140">
    <property type="protein sequence ID" value="ALN59050.1"/>
    <property type="molecule type" value="Genomic_DNA"/>
</dbReference>
<evidence type="ECO:0000313" key="12">
    <source>
        <dbReference type="Proteomes" id="UP000061569"/>
    </source>
</evidence>
<dbReference type="KEGG" id="lez:GLE_3706"/>
<reference evidence="11 12" key="1">
    <citation type="submission" date="2015-11" db="EMBL/GenBank/DDBJ databases">
        <title>Genome sequences of Lysobacter enzymogenes strain C3 and Lysobacter antibioticus ATCC 29479.</title>
        <authorList>
            <person name="Kobayashi D.Y."/>
        </authorList>
    </citation>
    <scope>NUCLEOTIDE SEQUENCE [LARGE SCALE GENOMIC DNA]</scope>
    <source>
        <strain evidence="11 12">C3</strain>
    </source>
</reference>
<dbReference type="InterPro" id="IPR005273">
    <property type="entry name" value="Ura-DNA_glyco_family4"/>
</dbReference>
<evidence type="ECO:0000256" key="4">
    <source>
        <dbReference type="ARBA" id="ARBA00022723"/>
    </source>
</evidence>
<dbReference type="GO" id="GO:0097506">
    <property type="term" value="F:deaminated base DNA N-glycosylase activity"/>
    <property type="evidence" value="ECO:0007669"/>
    <property type="project" value="UniProtKB-ARBA"/>
</dbReference>
<dbReference type="NCBIfam" id="TIGR03914">
    <property type="entry name" value="UDG_fam_dom"/>
    <property type="match status" value="1"/>
</dbReference>
<dbReference type="PATRIC" id="fig|69.6.peg.3650"/>
<sequence length="209" mass="23488">MPPFAKPTKAPVPRASLRALRAHAAQCRACPLWREATATVFGEGPARARAMLIGEQPGDEEDRSGRPFVGPAGRLLDRALADAGLDRKTLYLTNAVKHFKFQRRGKRRMHDRANAHEQEACRIWLAAEWLRLKPRWALALGAMAAQTLFGAAFRLSRERGCWIALDARTRAMASWHPSAILRSPSSVREQRYCELVVDLRRLAQALDED</sequence>
<evidence type="ECO:0000256" key="6">
    <source>
        <dbReference type="ARBA" id="ARBA00022801"/>
    </source>
</evidence>